<protein>
    <recommendedName>
        <fullName evidence="1">N-acetyltransferase domain-containing protein</fullName>
    </recommendedName>
</protein>
<dbReference type="RefSeq" id="WP_126990337.1">
    <property type="nucleotide sequence ID" value="NZ_JTFC01000027.1"/>
</dbReference>
<dbReference type="CDD" id="cd04301">
    <property type="entry name" value="NAT_SF"/>
    <property type="match status" value="1"/>
</dbReference>
<sequence length="241" mass="27992">MEIILKELQSKGVHYIKNSDTIMLEILNNARNNLLEIDGLIQELIVCSSLNKIKKIRLECPLNILNQLKETKSKMYITGERVLFTKNLVGDKCLIPPYYEIWPSLDHKSISLLSEFMGISLKEARRFLIQMKEELPSQSEKMFTVYKKNNEPVGVVLPHIEPHTNNEGRIFWIGVHPHFQHKGIGKELHSLGLYRLKKDFHADTYLGITQVDNFPMKKIMLSNDCTQYKHTLVSLDYINKL</sequence>
<dbReference type="GO" id="GO:0016747">
    <property type="term" value="F:acyltransferase activity, transferring groups other than amino-acyl groups"/>
    <property type="evidence" value="ECO:0007669"/>
    <property type="project" value="InterPro"/>
</dbReference>
<name>A0A433RUY3_9BACL</name>
<gene>
    <name evidence="2" type="ORF">QI30_07550</name>
</gene>
<dbReference type="OrthoDB" id="511027at2"/>
<dbReference type="Gene3D" id="3.40.630.30">
    <property type="match status" value="1"/>
</dbReference>
<dbReference type="AlphaFoldDB" id="A0A433RUY3"/>
<dbReference type="InterPro" id="IPR016181">
    <property type="entry name" value="Acyl_CoA_acyltransferase"/>
</dbReference>
<accession>A0A433RUY3</accession>
<dbReference type="EMBL" id="JTFC01000027">
    <property type="protein sequence ID" value="RUS57106.1"/>
    <property type="molecule type" value="Genomic_DNA"/>
</dbReference>
<dbReference type="PROSITE" id="PS51186">
    <property type="entry name" value="GNAT"/>
    <property type="match status" value="1"/>
</dbReference>
<organism evidence="2 3">
    <name type="scientific">Candidatus Kurthia intestinigallinarum</name>
    <dbReference type="NCBI Taxonomy" id="1562256"/>
    <lineage>
        <taxon>Bacteria</taxon>
        <taxon>Bacillati</taxon>
        <taxon>Bacillota</taxon>
        <taxon>Bacilli</taxon>
        <taxon>Bacillales</taxon>
        <taxon>Caryophanaceae</taxon>
        <taxon>Kurthia</taxon>
    </lineage>
</organism>
<feature type="domain" description="N-acetyltransferase" evidence="1">
    <location>
        <begin position="100"/>
        <end position="241"/>
    </location>
</feature>
<reference evidence="2 3" key="1">
    <citation type="submission" date="2014-11" db="EMBL/GenBank/DDBJ databases">
        <title>Genome sequence and analysis of novel Kurthia sp.</title>
        <authorList>
            <person name="Lawson J.N."/>
            <person name="Gonzalez J.E."/>
            <person name="Rinauldi L."/>
            <person name="Xuan Z."/>
            <person name="Firman A."/>
            <person name="Shaddox L."/>
            <person name="Trudeau A."/>
            <person name="Shah S."/>
            <person name="Reiman D."/>
        </authorList>
    </citation>
    <scope>NUCLEOTIDE SEQUENCE [LARGE SCALE GENOMIC DNA]</scope>
    <source>
        <strain evidence="2 3">3B1D</strain>
    </source>
</reference>
<keyword evidence="3" id="KW-1185">Reference proteome</keyword>
<dbReference type="Proteomes" id="UP000288623">
    <property type="component" value="Unassembled WGS sequence"/>
</dbReference>
<evidence type="ECO:0000313" key="3">
    <source>
        <dbReference type="Proteomes" id="UP000288623"/>
    </source>
</evidence>
<comment type="caution">
    <text evidence="2">The sequence shown here is derived from an EMBL/GenBank/DDBJ whole genome shotgun (WGS) entry which is preliminary data.</text>
</comment>
<dbReference type="Pfam" id="PF00583">
    <property type="entry name" value="Acetyltransf_1"/>
    <property type="match status" value="1"/>
</dbReference>
<dbReference type="InterPro" id="IPR000182">
    <property type="entry name" value="GNAT_dom"/>
</dbReference>
<evidence type="ECO:0000259" key="1">
    <source>
        <dbReference type="PROSITE" id="PS51186"/>
    </source>
</evidence>
<dbReference type="SUPFAM" id="SSF55729">
    <property type="entry name" value="Acyl-CoA N-acyltransferases (Nat)"/>
    <property type="match status" value="1"/>
</dbReference>
<proteinExistence type="predicted"/>
<evidence type="ECO:0000313" key="2">
    <source>
        <dbReference type="EMBL" id="RUS57106.1"/>
    </source>
</evidence>